<name>A0A0K2T200_LEPSM</name>
<dbReference type="AlphaFoldDB" id="A0A0K2T200"/>
<feature type="transmembrane region" description="Helical" evidence="2">
    <location>
        <begin position="263"/>
        <end position="291"/>
    </location>
</feature>
<feature type="compositionally biased region" description="Acidic residues" evidence="1">
    <location>
        <begin position="52"/>
        <end position="64"/>
    </location>
</feature>
<keyword evidence="2" id="KW-0472">Membrane</keyword>
<proteinExistence type="predicted"/>
<protein>
    <submittedName>
        <fullName evidence="3">Putative LOC101851953 [Aplysia californica]</fullName>
    </submittedName>
</protein>
<keyword evidence="2" id="KW-0812">Transmembrane</keyword>
<feature type="transmembrane region" description="Helical" evidence="2">
    <location>
        <begin position="413"/>
        <end position="443"/>
    </location>
</feature>
<dbReference type="EMBL" id="HACA01002687">
    <property type="protein sequence ID" value="CDW20048.1"/>
    <property type="molecule type" value="Transcribed_RNA"/>
</dbReference>
<accession>A0A0K2T200</accession>
<organism evidence="3">
    <name type="scientific">Lepeophtheirus salmonis</name>
    <name type="common">Salmon louse</name>
    <name type="synonym">Caligus salmonis</name>
    <dbReference type="NCBI Taxonomy" id="72036"/>
    <lineage>
        <taxon>Eukaryota</taxon>
        <taxon>Metazoa</taxon>
        <taxon>Ecdysozoa</taxon>
        <taxon>Arthropoda</taxon>
        <taxon>Crustacea</taxon>
        <taxon>Multicrustacea</taxon>
        <taxon>Hexanauplia</taxon>
        <taxon>Copepoda</taxon>
        <taxon>Siphonostomatoida</taxon>
        <taxon>Caligidae</taxon>
        <taxon>Lepeophtheirus</taxon>
    </lineage>
</organism>
<reference evidence="3" key="1">
    <citation type="submission" date="2014-05" db="EMBL/GenBank/DDBJ databases">
        <authorList>
            <person name="Chronopoulou M."/>
        </authorList>
    </citation>
    <scope>NUCLEOTIDE SEQUENCE</scope>
    <source>
        <tissue evidence="3">Whole organism</tissue>
    </source>
</reference>
<feature type="transmembrane region" description="Helical" evidence="2">
    <location>
        <begin position="226"/>
        <end position="251"/>
    </location>
</feature>
<dbReference type="InterPro" id="IPR005240">
    <property type="entry name" value="DUF389"/>
</dbReference>
<sequence length="586" mass="65183">MSTEQTSWIHVWVPLIDNTYVPPKTSTKSFQVLPVKEDMLFKKETEPKSTEDDSDSNDDDDIDQYADTTRSVDLVEKETYEPRLKYYLKKDLKNTRYTTSISDDGTSVLYSFQIKSTNVESILIELTRRGFGTDKDTAVSVVQEHISLGSILSMAPSRNTLGKESEDNDESLKEDGFYLSVKSRLMVAEVISRIRAGGNFTFDYCMLVILAGMIAFMGLIDNNSVTLVASMLVSPIMGPILAGIFGFVVHDSSLIIQGVRNELVSLLMCICIGLFFGILVSLMILFDIYGLIDVSQWPSDEMLSRGRTKGLITGIFVAIPSGAGIALSVLGGNAGSLVGVAISASLLPPAVNAGVFWAFSFLAAIYQGNDTNLIRGYDGITSRPGLGCLQPTDIGISPSEARNDFLLLYHCDLAVEALICGFVSLTLTILNIICIIFTGYAILRIKEVTPDKIPQTFSNFWKRDVKAHRNYYRTLKTPLDNKKRRRELSIFEGDNAHNLDGSFLQNIYARAQNDEDYLDITRWVAMPQPPPVSNEPKIDIHAKRFEEIMEQAVADEIRRSSTDYENGFSLAQISSQEEKKEGYHND</sequence>
<feature type="compositionally biased region" description="Basic and acidic residues" evidence="1">
    <location>
        <begin position="41"/>
        <end position="51"/>
    </location>
</feature>
<evidence type="ECO:0000256" key="1">
    <source>
        <dbReference type="SAM" id="MobiDB-lite"/>
    </source>
</evidence>
<dbReference type="OrthoDB" id="543859at2759"/>
<feature type="region of interest" description="Disordered" evidence="1">
    <location>
        <begin position="41"/>
        <end position="68"/>
    </location>
</feature>
<dbReference type="PANTHER" id="PTHR20992">
    <property type="entry name" value="AT15442P-RELATED"/>
    <property type="match status" value="1"/>
</dbReference>
<dbReference type="PANTHER" id="PTHR20992:SF9">
    <property type="entry name" value="AT15442P-RELATED"/>
    <property type="match status" value="1"/>
</dbReference>
<evidence type="ECO:0000313" key="3">
    <source>
        <dbReference type="EMBL" id="CDW20048.1"/>
    </source>
</evidence>
<keyword evidence="2" id="KW-1133">Transmembrane helix</keyword>
<feature type="transmembrane region" description="Helical" evidence="2">
    <location>
        <begin position="337"/>
        <end position="366"/>
    </location>
</feature>
<feature type="transmembrane region" description="Helical" evidence="2">
    <location>
        <begin position="311"/>
        <end position="330"/>
    </location>
</feature>
<dbReference type="Pfam" id="PF04087">
    <property type="entry name" value="DUF389"/>
    <property type="match status" value="1"/>
</dbReference>
<evidence type="ECO:0000256" key="2">
    <source>
        <dbReference type="SAM" id="Phobius"/>
    </source>
</evidence>
<feature type="transmembrane region" description="Helical" evidence="2">
    <location>
        <begin position="201"/>
        <end position="220"/>
    </location>
</feature>